<dbReference type="KEGG" id="bfu:BCIN_06g01870"/>
<keyword evidence="3" id="KW-1185">Reference proteome</keyword>
<reference evidence="2 3" key="3">
    <citation type="journal article" date="2017" name="Mol. Plant Pathol.">
        <title>A gapless genome sequence of the fungus Botrytis cinerea.</title>
        <authorList>
            <person name="Van Kan J.A."/>
            <person name="Stassen J.H."/>
            <person name="Mosbach A."/>
            <person name="Van Der Lee T.A."/>
            <person name="Faino L."/>
            <person name="Farmer A.D."/>
            <person name="Papasotiriou D.G."/>
            <person name="Zhou S."/>
            <person name="Seidl M.F."/>
            <person name="Cottam E."/>
            <person name="Edel D."/>
            <person name="Hahn M."/>
            <person name="Schwartz D.C."/>
            <person name="Dietrich R.A."/>
            <person name="Widdison S."/>
            <person name="Scalliet G."/>
        </authorList>
    </citation>
    <scope>NUCLEOTIDE SEQUENCE [LARGE SCALE GENOMIC DNA]</scope>
    <source>
        <strain evidence="2 3">B05.10</strain>
    </source>
</reference>
<evidence type="ECO:0000313" key="2">
    <source>
        <dbReference type="EMBL" id="ATZ50694.1"/>
    </source>
</evidence>
<protein>
    <recommendedName>
        <fullName evidence="1">Heterokaryon incompatibility domain-containing protein</fullName>
    </recommendedName>
</protein>
<name>A0A384JK18_BOTFB</name>
<gene>
    <name evidence="2" type="ORF">BCIN_06g01870</name>
</gene>
<feature type="domain" description="Heterokaryon incompatibility" evidence="1">
    <location>
        <begin position="217"/>
        <end position="372"/>
    </location>
</feature>
<dbReference type="Proteomes" id="UP000001798">
    <property type="component" value="Chromosome 6"/>
</dbReference>
<dbReference type="InterPro" id="IPR010730">
    <property type="entry name" value="HET"/>
</dbReference>
<accession>A0A384JK18</accession>
<dbReference type="OrthoDB" id="5362512at2759"/>
<dbReference type="Pfam" id="PF06985">
    <property type="entry name" value="HET"/>
    <property type="match status" value="1"/>
</dbReference>
<reference evidence="2 3" key="2">
    <citation type="journal article" date="2012" name="Eukaryot. Cell">
        <title>Genome update of Botrytis cinerea strains B05.10 and T4.</title>
        <authorList>
            <person name="Staats M."/>
            <person name="van Kan J.A."/>
        </authorList>
    </citation>
    <scope>NUCLEOTIDE SEQUENCE [LARGE SCALE GENOMIC DNA]</scope>
    <source>
        <strain evidence="2 3">B05.10</strain>
    </source>
</reference>
<evidence type="ECO:0000259" key="1">
    <source>
        <dbReference type="Pfam" id="PF06985"/>
    </source>
</evidence>
<dbReference type="AlphaFoldDB" id="A0A384JK18"/>
<dbReference type="EMBL" id="CP009810">
    <property type="protein sequence ID" value="ATZ50694.1"/>
    <property type="molecule type" value="Genomic_DNA"/>
</dbReference>
<dbReference type="PANTHER" id="PTHR33112:SF10">
    <property type="entry name" value="TOL"/>
    <property type="match status" value="1"/>
</dbReference>
<evidence type="ECO:0000313" key="3">
    <source>
        <dbReference type="Proteomes" id="UP000001798"/>
    </source>
</evidence>
<proteinExistence type="predicted"/>
<dbReference type="GeneID" id="5440999"/>
<dbReference type="RefSeq" id="XP_024549149.1">
    <property type="nucleotide sequence ID" value="XM_024693363.1"/>
</dbReference>
<dbReference type="VEuPathDB" id="FungiDB:Bcin06g01870"/>
<sequence length="673" mass="77180">MSQRDFDEADCLLVKSQTPYANLLAEPCLTCRKIFHQPGDNLSYERITHLNGQEFLKSVQGNCDWCTMLWEKIERRGLARAIDISRLLDTFISFKFFPTTNGIGNFNSASKEATYLFCSVKPTLNCPYDKCSLIFVMTKVPNLHADNPRYELPGKTSAPSCRILASQWISNCAQNHEKCRMDKISWLPTRLVDVGLHGGVIRLVETQKISKDRYSPYFTLSHRWGATSDQSRRLLSSHKSAWMKSIPTDQMPALFQDAIQFTRDMNVSYIWIDSLCIIQDSPEDWSIEAALMDRVYAQSRCNIAASSASAKDSVNKGLFHTGSIEDIASLAVVRKSLTRKDHQGIFEISISDNSFIDPYGSLLYRRAWVLQEQLLSPRTIHFAKQLMWECREERASETFPMGTSLIVYSHDSKNLSKDWRSGLQEHGHKFWEEVISEYMRCSLTYPSDRLVAIGAIAREFETALNDVSLAGLWKKNLPFNLLWSVNNYHSHPTRSNTYRCPTWSWGSLDWSKPISMECLMGDGGRVLAEVVEAQVSSLPGRAYTEYYAGYIRLKGKIFSIASTDSYEWLHNDEEFGINNKTYPLRLCLDIKIQKSECSRLYLIPITWDFEPFCFVECLIIRSISIVKREFERVGTLSFKPYHLLEGDTQLHLIWQFSSAEDPFLGDLDTITII</sequence>
<reference evidence="2 3" key="1">
    <citation type="journal article" date="2011" name="PLoS Genet.">
        <title>Genomic analysis of the necrotrophic fungal pathogens Sclerotinia sclerotiorum and Botrytis cinerea.</title>
        <authorList>
            <person name="Amselem J."/>
            <person name="Cuomo C.A."/>
            <person name="van Kan J.A."/>
            <person name="Viaud M."/>
            <person name="Benito E.P."/>
            <person name="Couloux A."/>
            <person name="Coutinho P.M."/>
            <person name="de Vries R.P."/>
            <person name="Dyer P.S."/>
            <person name="Fillinger S."/>
            <person name="Fournier E."/>
            <person name="Gout L."/>
            <person name="Hahn M."/>
            <person name="Kohn L."/>
            <person name="Lapalu N."/>
            <person name="Plummer K.M."/>
            <person name="Pradier J.M."/>
            <person name="Quevillon E."/>
            <person name="Sharon A."/>
            <person name="Simon A."/>
            <person name="ten Have A."/>
            <person name="Tudzynski B."/>
            <person name="Tudzynski P."/>
            <person name="Wincker P."/>
            <person name="Andrew M."/>
            <person name="Anthouard V."/>
            <person name="Beever R.E."/>
            <person name="Beffa R."/>
            <person name="Benoit I."/>
            <person name="Bouzid O."/>
            <person name="Brault B."/>
            <person name="Chen Z."/>
            <person name="Choquer M."/>
            <person name="Collemare J."/>
            <person name="Cotton P."/>
            <person name="Danchin E.G."/>
            <person name="Da Silva C."/>
            <person name="Gautier A."/>
            <person name="Giraud C."/>
            <person name="Giraud T."/>
            <person name="Gonzalez C."/>
            <person name="Grossetete S."/>
            <person name="Guldener U."/>
            <person name="Henrissat B."/>
            <person name="Howlett B.J."/>
            <person name="Kodira C."/>
            <person name="Kretschmer M."/>
            <person name="Lappartient A."/>
            <person name="Leroch M."/>
            <person name="Levis C."/>
            <person name="Mauceli E."/>
            <person name="Neuveglise C."/>
            <person name="Oeser B."/>
            <person name="Pearson M."/>
            <person name="Poulain J."/>
            <person name="Poussereau N."/>
            <person name="Quesneville H."/>
            <person name="Rascle C."/>
            <person name="Schumacher J."/>
            <person name="Segurens B."/>
            <person name="Sexton A."/>
            <person name="Silva E."/>
            <person name="Sirven C."/>
            <person name="Soanes D.M."/>
            <person name="Talbot N.J."/>
            <person name="Templeton M."/>
            <person name="Yandava C."/>
            <person name="Yarden O."/>
            <person name="Zeng Q."/>
            <person name="Rollins J.A."/>
            <person name="Lebrun M.H."/>
            <person name="Dickman M."/>
        </authorList>
    </citation>
    <scope>NUCLEOTIDE SEQUENCE [LARGE SCALE GENOMIC DNA]</scope>
    <source>
        <strain evidence="2 3">B05.10</strain>
    </source>
</reference>
<organism evidence="2 3">
    <name type="scientific">Botryotinia fuckeliana (strain B05.10)</name>
    <name type="common">Noble rot fungus</name>
    <name type="synonym">Botrytis cinerea</name>
    <dbReference type="NCBI Taxonomy" id="332648"/>
    <lineage>
        <taxon>Eukaryota</taxon>
        <taxon>Fungi</taxon>
        <taxon>Dikarya</taxon>
        <taxon>Ascomycota</taxon>
        <taxon>Pezizomycotina</taxon>
        <taxon>Leotiomycetes</taxon>
        <taxon>Helotiales</taxon>
        <taxon>Sclerotiniaceae</taxon>
        <taxon>Botrytis</taxon>
    </lineage>
</organism>
<dbReference type="PANTHER" id="PTHR33112">
    <property type="entry name" value="DOMAIN PROTEIN, PUTATIVE-RELATED"/>
    <property type="match status" value="1"/>
</dbReference>